<reference evidence="2" key="1">
    <citation type="submission" date="2016-08" db="EMBL/GenBank/DDBJ databases">
        <authorList>
            <person name="Varghese N."/>
            <person name="Submissions Spin"/>
        </authorList>
    </citation>
    <scope>NUCLEOTIDE SEQUENCE [LARGE SCALE GENOMIC DNA]</scope>
    <source>
        <strain evidence="2">ERR11</strain>
    </source>
</reference>
<dbReference type="Proteomes" id="UP000199184">
    <property type="component" value="Unassembled WGS sequence"/>
</dbReference>
<accession>A0A1C3XRT4</accession>
<evidence type="ECO:0000313" key="2">
    <source>
        <dbReference type="Proteomes" id="UP000199184"/>
    </source>
</evidence>
<evidence type="ECO:0000313" key="1">
    <source>
        <dbReference type="EMBL" id="SCB54968.1"/>
    </source>
</evidence>
<protein>
    <submittedName>
        <fullName evidence="1">Uncharacterized protein</fullName>
    </submittedName>
</protein>
<dbReference type="AlphaFoldDB" id="A0A1C3XRT4"/>
<keyword evidence="2" id="KW-1185">Reference proteome</keyword>
<name>A0A1C3XRT4_9BRAD</name>
<proteinExistence type="predicted"/>
<dbReference type="RefSeq" id="WP_091966311.1">
    <property type="nucleotide sequence ID" value="NZ_FMAI01000033.1"/>
</dbReference>
<gene>
    <name evidence="1" type="ORF">GA0061098_103311</name>
</gene>
<dbReference type="EMBL" id="FMAI01000033">
    <property type="protein sequence ID" value="SCB54968.1"/>
    <property type="molecule type" value="Genomic_DNA"/>
</dbReference>
<organism evidence="1 2">
    <name type="scientific">Bradyrhizobium shewense</name>
    <dbReference type="NCBI Taxonomy" id="1761772"/>
    <lineage>
        <taxon>Bacteria</taxon>
        <taxon>Pseudomonadati</taxon>
        <taxon>Pseudomonadota</taxon>
        <taxon>Alphaproteobacteria</taxon>
        <taxon>Hyphomicrobiales</taxon>
        <taxon>Nitrobacteraceae</taxon>
        <taxon>Bradyrhizobium</taxon>
    </lineage>
</organism>
<sequence>MTLDEKIAQAQRHVESGRLIIERQRAIVARHGMQTSIDLLKLFEQTQQIFELDLANLLERK</sequence>